<evidence type="ECO:0000259" key="1">
    <source>
        <dbReference type="PROSITE" id="PS51549"/>
    </source>
</evidence>
<accession>F3KK95</accession>
<dbReference type="EMBL" id="AEGP01000033">
    <property type="protein sequence ID" value="EGG42262.1"/>
    <property type="molecule type" value="Genomic_DNA"/>
</dbReference>
<sequence>MFMHKVVISVIIAAVVIVGGILASPLFYKVEVNEPLPVALENLEQGLTLEKFSIMDEQKRQVIVDKMPQSVIDMMMKESASLPTLVSENMDDIMGKDSEQADPRTVLSGMFEGLAGHNAMGVAKIIQVNDMTFLRFENFEVTNGPDLRVYITSGGDIHKGVHLEKLKGSKGDQNYLLENIDLGVYDTVVIYCQPFGVYFGKAPLA</sequence>
<gene>
    <name evidence="2" type="ORF">Nlim_0908</name>
</gene>
<organism evidence="2">
    <name type="scientific">Candidatus Nitrosarchaeum limnium SFB1</name>
    <dbReference type="NCBI Taxonomy" id="886738"/>
    <lineage>
        <taxon>Archaea</taxon>
        <taxon>Nitrososphaerota</taxon>
        <taxon>Nitrososphaeria</taxon>
        <taxon>Nitrosopumilales</taxon>
        <taxon>Nitrosopumilaceae</taxon>
        <taxon>Nitrosarchaeum</taxon>
    </lineage>
</organism>
<protein>
    <submittedName>
        <fullName evidence="2">Secreted protein</fullName>
    </submittedName>
</protein>
<dbReference type="Pfam" id="PF10517">
    <property type="entry name" value="DM13"/>
    <property type="match status" value="1"/>
</dbReference>
<dbReference type="InterPro" id="IPR019545">
    <property type="entry name" value="DM13_domain"/>
</dbReference>
<evidence type="ECO:0000313" key="2">
    <source>
        <dbReference type="EMBL" id="EGG42262.1"/>
    </source>
</evidence>
<dbReference type="HOGENOM" id="CLU_089192_1_0_2"/>
<proteinExistence type="predicted"/>
<dbReference type="PROSITE" id="PS51549">
    <property type="entry name" value="DM13"/>
    <property type="match status" value="1"/>
</dbReference>
<dbReference type="Proteomes" id="UP000004348">
    <property type="component" value="Chromosome"/>
</dbReference>
<dbReference type="AlphaFoldDB" id="F3KK95"/>
<name>F3KK95_9ARCH</name>
<feature type="domain" description="DM13" evidence="1">
    <location>
        <begin position="109"/>
        <end position="205"/>
    </location>
</feature>
<dbReference type="STRING" id="886738.Nlim_0908"/>
<comment type="caution">
    <text evidence="2">The sequence shown here is derived from an EMBL/GenBank/DDBJ whole genome shotgun (WGS) entry which is preliminary data.</text>
</comment>
<reference evidence="2" key="1">
    <citation type="journal article" date="2011" name="PLoS ONE">
        <title>Genome of a low-salinity ammonia-oxidizing archaeon determined by single-cell and metagenomic analysis.</title>
        <authorList>
            <person name="Blainey P.C."/>
            <person name="Mosier A.C."/>
            <person name="Potanina A."/>
            <person name="Francis C.A."/>
            <person name="Quake S.R."/>
        </authorList>
    </citation>
    <scope>NUCLEOTIDE SEQUENCE [LARGE SCALE GENOMIC DNA]</scope>
    <source>
        <strain evidence="2">SFB1</strain>
    </source>
</reference>